<dbReference type="EMBL" id="FRAR01000014">
    <property type="protein sequence ID" value="SHK46808.1"/>
    <property type="molecule type" value="Genomic_DNA"/>
</dbReference>
<name>A0A1M6SQF1_9FIRM</name>
<evidence type="ECO:0000313" key="2">
    <source>
        <dbReference type="EMBL" id="SHK46808.1"/>
    </source>
</evidence>
<dbReference type="Proteomes" id="UP000183997">
    <property type="component" value="Unassembled WGS sequence"/>
</dbReference>
<feature type="transmembrane region" description="Helical" evidence="1">
    <location>
        <begin position="20"/>
        <end position="49"/>
    </location>
</feature>
<dbReference type="OrthoDB" id="47760at2"/>
<proteinExistence type="predicted"/>
<keyword evidence="1" id="KW-0812">Transmembrane</keyword>
<sequence length="118" mass="12924">MVNREYLQQLSKWAGLVGILNIIFGAFSAICGLFAFIVGAIPGIIMIVLGVKLRNAKKYADEMLSMEENESKINMVLMSLNSYFMIQGVLLIITLVFSVLGILGGFLAGLTLFSQIPF</sequence>
<gene>
    <name evidence="2" type="ORF">SAMN02745123_01952</name>
</gene>
<keyword evidence="1" id="KW-0472">Membrane</keyword>
<dbReference type="AlphaFoldDB" id="A0A1M6SQF1"/>
<dbReference type="RefSeq" id="WP_084082365.1">
    <property type="nucleotide sequence ID" value="NZ_FRAR01000014.1"/>
</dbReference>
<dbReference type="STRING" id="1121421.SAMN02745123_01952"/>
<feature type="transmembrane region" description="Helical" evidence="1">
    <location>
        <begin position="88"/>
        <end position="113"/>
    </location>
</feature>
<evidence type="ECO:0000313" key="3">
    <source>
        <dbReference type="Proteomes" id="UP000183997"/>
    </source>
</evidence>
<protein>
    <recommendedName>
        <fullName evidence="4">DUF5362 domain-containing protein</fullName>
    </recommendedName>
</protein>
<dbReference type="Pfam" id="PF17319">
    <property type="entry name" value="DUF5362"/>
    <property type="match status" value="1"/>
</dbReference>
<dbReference type="InterPro" id="IPR035287">
    <property type="entry name" value="DUF5362"/>
</dbReference>
<evidence type="ECO:0008006" key="4">
    <source>
        <dbReference type="Google" id="ProtNLM"/>
    </source>
</evidence>
<evidence type="ECO:0000256" key="1">
    <source>
        <dbReference type="SAM" id="Phobius"/>
    </source>
</evidence>
<keyword evidence="1" id="KW-1133">Transmembrane helix</keyword>
<accession>A0A1M6SQF1</accession>
<keyword evidence="3" id="KW-1185">Reference proteome</keyword>
<reference evidence="3" key="1">
    <citation type="submission" date="2016-11" db="EMBL/GenBank/DDBJ databases">
        <authorList>
            <person name="Varghese N."/>
            <person name="Submissions S."/>
        </authorList>
    </citation>
    <scope>NUCLEOTIDE SEQUENCE [LARGE SCALE GENOMIC DNA]</scope>
    <source>
        <strain evidence="3">DSM 10349</strain>
    </source>
</reference>
<organism evidence="2 3">
    <name type="scientific">Desulforamulus aeronauticus DSM 10349</name>
    <dbReference type="NCBI Taxonomy" id="1121421"/>
    <lineage>
        <taxon>Bacteria</taxon>
        <taxon>Bacillati</taxon>
        <taxon>Bacillota</taxon>
        <taxon>Clostridia</taxon>
        <taxon>Eubacteriales</taxon>
        <taxon>Peptococcaceae</taxon>
        <taxon>Desulforamulus</taxon>
    </lineage>
</organism>